<organism evidence="1">
    <name type="scientific">bioreactor metagenome</name>
    <dbReference type="NCBI Taxonomy" id="1076179"/>
    <lineage>
        <taxon>unclassified sequences</taxon>
        <taxon>metagenomes</taxon>
        <taxon>ecological metagenomes</taxon>
    </lineage>
</organism>
<sequence length="115" mass="13460">MLDSAVCDSVPTGSFGKLEIISGIFFTQLCCFSAVVTQHWRVPHAGCTSELFMTRRNYKAETEREIQRQWYLRPEDQRTASDVERFAEDMWRDGLRLDQQANTHFQNAHALLRKY</sequence>
<reference evidence="1" key="1">
    <citation type="submission" date="2019-08" db="EMBL/GenBank/DDBJ databases">
        <authorList>
            <person name="Kucharzyk K."/>
            <person name="Murdoch R.W."/>
            <person name="Higgins S."/>
            <person name="Loffler F."/>
        </authorList>
    </citation>
    <scope>NUCLEOTIDE SEQUENCE</scope>
</reference>
<accession>A0A645AI24</accession>
<name>A0A645AI24_9ZZZZ</name>
<dbReference type="AlphaFoldDB" id="A0A645AI24"/>
<gene>
    <name evidence="1" type="ORF">SDC9_99603</name>
</gene>
<protein>
    <submittedName>
        <fullName evidence="1">Uncharacterized protein</fullName>
    </submittedName>
</protein>
<proteinExistence type="predicted"/>
<dbReference type="EMBL" id="VSSQ01014050">
    <property type="protein sequence ID" value="MPM52840.1"/>
    <property type="molecule type" value="Genomic_DNA"/>
</dbReference>
<evidence type="ECO:0000313" key="1">
    <source>
        <dbReference type="EMBL" id="MPM52840.1"/>
    </source>
</evidence>
<comment type="caution">
    <text evidence="1">The sequence shown here is derived from an EMBL/GenBank/DDBJ whole genome shotgun (WGS) entry which is preliminary data.</text>
</comment>